<dbReference type="RefSeq" id="WP_207974928.1">
    <property type="nucleotide sequence ID" value="NZ_JAGDEL010000001.1"/>
</dbReference>
<dbReference type="EMBL" id="JAGDEL010000001">
    <property type="protein sequence ID" value="MBO1510259.1"/>
    <property type="molecule type" value="Genomic_DNA"/>
</dbReference>
<gene>
    <name evidence="1" type="ORF">I7822_00935</name>
</gene>
<sequence>MSEHTKQSINNKGEIIDALLHRNLYKMPDGRQFYEASEKELEHVLYSQTGTENLCSV</sequence>
<evidence type="ECO:0000313" key="1">
    <source>
        <dbReference type="EMBL" id="MBO1510259.1"/>
    </source>
</evidence>
<comment type="caution">
    <text evidence="1">The sequence shown here is derived from an EMBL/GenBank/DDBJ whole genome shotgun (WGS) entry which is preliminary data.</text>
</comment>
<proteinExistence type="predicted"/>
<name>A0ABS3MWN7_9BACI</name>
<protein>
    <submittedName>
        <fullName evidence="1">Fur-regulated basic protein FbpA</fullName>
    </submittedName>
</protein>
<accession>A0ABS3MWN7</accession>
<organism evidence="1 2">
    <name type="scientific">Metabacillus bambusae</name>
    <dbReference type="NCBI Taxonomy" id="2795218"/>
    <lineage>
        <taxon>Bacteria</taxon>
        <taxon>Bacillati</taxon>
        <taxon>Bacillota</taxon>
        <taxon>Bacilli</taxon>
        <taxon>Bacillales</taxon>
        <taxon>Bacillaceae</taxon>
        <taxon>Metabacillus</taxon>
    </lineage>
</organism>
<dbReference type="Proteomes" id="UP000663981">
    <property type="component" value="Unassembled WGS sequence"/>
</dbReference>
<reference evidence="1 2" key="1">
    <citation type="submission" date="2021-03" db="EMBL/GenBank/DDBJ databases">
        <title>Whole genome sequence of Metabacillus bambusae BG109.</title>
        <authorList>
            <person name="Jeong J.W."/>
        </authorList>
    </citation>
    <scope>NUCLEOTIDE SEQUENCE [LARGE SCALE GENOMIC DNA]</scope>
    <source>
        <strain evidence="1 2">BG109</strain>
    </source>
</reference>
<keyword evidence="2" id="KW-1185">Reference proteome</keyword>
<evidence type="ECO:0000313" key="2">
    <source>
        <dbReference type="Proteomes" id="UP000663981"/>
    </source>
</evidence>